<protein>
    <submittedName>
        <fullName evidence="2">ABC-type sugar transport system, permease component</fullName>
    </submittedName>
</protein>
<keyword evidence="1" id="KW-1133">Transmembrane helix</keyword>
<sequence length="246" mass="27286">MTLFKAIFKSVFSRRDVKIFLIFILLPLLVPLLTEFMDGTSTGLAGNFSEFLATTISTQYRLILPNLLFSLVISSVFKDEIDSGILFLYKDINRSQIFKAKLGSLLVVYVLFLLGTVMTSVLSYYGILFSQGAVPANFISEKVPDIFSTIFSLLSTISLNLITLLLVVMISVTSKTVQTVLTGVFFSLAASVAPVLIGINYLFPNGYADLSQENFPLACLVAVGISVLYILFFYIKGKQKFKHIEF</sequence>
<keyword evidence="2" id="KW-0762">Sugar transport</keyword>
<evidence type="ECO:0000313" key="2">
    <source>
        <dbReference type="EMBL" id="KGM37189.1"/>
    </source>
</evidence>
<keyword evidence="2" id="KW-0813">Transport</keyword>
<feature type="transmembrane region" description="Helical" evidence="1">
    <location>
        <begin position="102"/>
        <end position="126"/>
    </location>
</feature>
<dbReference type="Proteomes" id="UP000030019">
    <property type="component" value="Unassembled WGS sequence"/>
</dbReference>
<feature type="transmembrane region" description="Helical" evidence="1">
    <location>
        <begin position="146"/>
        <end position="168"/>
    </location>
</feature>
<dbReference type="RefSeq" id="WP_052076763.1">
    <property type="nucleotide sequence ID" value="NZ_JAJBHU010000003.1"/>
</dbReference>
<feature type="transmembrane region" description="Helical" evidence="1">
    <location>
        <begin position="215"/>
        <end position="235"/>
    </location>
</feature>
<gene>
    <name evidence="2" type="ORF">SSIN_1055</name>
</gene>
<organism evidence="2 3">
    <name type="scientific">Streptococcus sinensis</name>
    <dbReference type="NCBI Taxonomy" id="176090"/>
    <lineage>
        <taxon>Bacteria</taxon>
        <taxon>Bacillati</taxon>
        <taxon>Bacillota</taxon>
        <taxon>Bacilli</taxon>
        <taxon>Lactobacillales</taxon>
        <taxon>Streptococcaceae</taxon>
        <taxon>Streptococcus</taxon>
    </lineage>
</organism>
<dbReference type="AlphaFoldDB" id="A0A0A0DGG2"/>
<keyword evidence="3" id="KW-1185">Reference proteome</keyword>
<dbReference type="STRING" id="176090.SSIN_1055"/>
<feature type="transmembrane region" description="Helical" evidence="1">
    <location>
        <begin position="180"/>
        <end position="203"/>
    </location>
</feature>
<proteinExistence type="predicted"/>
<name>A0A0A0DGG2_9STRE</name>
<keyword evidence="1" id="KW-0812">Transmembrane</keyword>
<dbReference type="EMBL" id="JPEN01000063">
    <property type="protein sequence ID" value="KGM37189.1"/>
    <property type="molecule type" value="Genomic_DNA"/>
</dbReference>
<accession>A0A0A0DGG2</accession>
<keyword evidence="1" id="KW-0472">Membrane</keyword>
<evidence type="ECO:0000256" key="1">
    <source>
        <dbReference type="SAM" id="Phobius"/>
    </source>
</evidence>
<evidence type="ECO:0000313" key="3">
    <source>
        <dbReference type="Proteomes" id="UP000030019"/>
    </source>
</evidence>
<feature type="transmembrane region" description="Helical" evidence="1">
    <location>
        <begin position="58"/>
        <end position="77"/>
    </location>
</feature>
<reference evidence="2 3" key="1">
    <citation type="submission" date="2014-06" db="EMBL/GenBank/DDBJ databases">
        <authorList>
            <person name="Teng J.L."/>
            <person name="Huang Y."/>
            <person name="Tse H."/>
            <person name="Lau S.K."/>
            <person name="Woo P.C."/>
        </authorList>
    </citation>
    <scope>NUCLEOTIDE SEQUENCE [LARGE SCALE GENOMIC DNA]</scope>
    <source>
        <strain evidence="2 3">HKU4</strain>
    </source>
</reference>
<comment type="caution">
    <text evidence="2">The sequence shown here is derived from an EMBL/GenBank/DDBJ whole genome shotgun (WGS) entry which is preliminary data.</text>
</comment>
<dbReference type="PATRIC" id="fig|176090.4.peg.1023"/>